<keyword evidence="7 10" id="KW-0653">Protein transport</keyword>
<evidence type="ECO:0000256" key="11">
    <source>
        <dbReference type="SAM" id="MobiDB-lite"/>
    </source>
</evidence>
<comment type="function">
    <text evidence="10">Interacts with outer membrane receptor proteins that carry out high-affinity binding and energy dependent uptake into the periplasmic space of specific substrates. It could act to transduce energy from the cytoplasmic membrane to specific energy-requiring processes in the outer membrane, resulting in the release into the periplasm of ligands bound by these outer membrane proteins.</text>
</comment>
<dbReference type="GO" id="GO:0031992">
    <property type="term" value="F:energy transducer activity"/>
    <property type="evidence" value="ECO:0007669"/>
    <property type="project" value="InterPro"/>
</dbReference>
<dbReference type="InterPro" id="IPR051045">
    <property type="entry name" value="TonB-dependent_transducer"/>
</dbReference>
<dbReference type="Gene3D" id="3.30.1150.10">
    <property type="match status" value="1"/>
</dbReference>
<keyword evidence="8 10" id="KW-1133">Transmembrane helix</keyword>
<dbReference type="NCBIfam" id="TIGR01352">
    <property type="entry name" value="tonB_Cterm"/>
    <property type="match status" value="1"/>
</dbReference>
<dbReference type="GO" id="GO:0030288">
    <property type="term" value="C:outer membrane-bounded periplasmic space"/>
    <property type="evidence" value="ECO:0007669"/>
    <property type="project" value="InterPro"/>
</dbReference>
<reference evidence="13 14" key="1">
    <citation type="submission" date="2024-02" db="EMBL/GenBank/DDBJ databases">
        <title>A novel Wenzhouxiangellaceae bacterium, isolated from coastal sediments.</title>
        <authorList>
            <person name="Du Z.-J."/>
            <person name="Ye Y.-Q."/>
            <person name="Zhang X.-Y."/>
        </authorList>
    </citation>
    <scope>NUCLEOTIDE SEQUENCE [LARGE SCALE GENOMIC DNA]</scope>
    <source>
        <strain evidence="13 14">CH-27</strain>
    </source>
</reference>
<evidence type="ECO:0000256" key="8">
    <source>
        <dbReference type="ARBA" id="ARBA00022989"/>
    </source>
</evidence>
<dbReference type="SUPFAM" id="SSF74653">
    <property type="entry name" value="TolA/TonB C-terminal domain"/>
    <property type="match status" value="1"/>
</dbReference>
<feature type="region of interest" description="Disordered" evidence="11">
    <location>
        <begin position="58"/>
        <end position="80"/>
    </location>
</feature>
<sequence>MNRLRLLIAAILAVGVTFGLFVFMNFLVSSGSGDRGELEPIAGIHFGPVDIPDDIQTKSRRIPKKPPPPKNPPPPPKMQIAKQDANIQPMPDIDIPNLDVPMSGGEGIFIGNFQQVDKTAEGDIIPVVVIRPMYPRDAAIGGIEGWVKVEFTITETGTVKDPRVIDAKPSRIFNREAIRAILKWKFKPRVVDGVAVERRATQIIDFSLDDAQGF</sequence>
<dbReference type="PANTHER" id="PTHR33446">
    <property type="entry name" value="PROTEIN TONB-RELATED"/>
    <property type="match status" value="1"/>
</dbReference>
<dbReference type="GO" id="GO:0005886">
    <property type="term" value="C:plasma membrane"/>
    <property type="evidence" value="ECO:0007669"/>
    <property type="project" value="UniProtKB-SubCell"/>
</dbReference>
<dbReference type="GO" id="GO:0015891">
    <property type="term" value="P:siderophore transport"/>
    <property type="evidence" value="ECO:0007669"/>
    <property type="project" value="InterPro"/>
</dbReference>
<keyword evidence="3 10" id="KW-0813">Transport</keyword>
<evidence type="ECO:0000256" key="1">
    <source>
        <dbReference type="ARBA" id="ARBA00004383"/>
    </source>
</evidence>
<feature type="transmembrane region" description="Helical" evidence="10">
    <location>
        <begin position="6"/>
        <end position="28"/>
    </location>
</feature>
<feature type="domain" description="TonB C-terminal" evidence="12">
    <location>
        <begin position="119"/>
        <end position="214"/>
    </location>
</feature>
<dbReference type="InterPro" id="IPR006260">
    <property type="entry name" value="TonB/TolA_C"/>
</dbReference>
<dbReference type="AlphaFoldDB" id="A0AAW9RGY1"/>
<evidence type="ECO:0000256" key="3">
    <source>
        <dbReference type="ARBA" id="ARBA00022448"/>
    </source>
</evidence>
<proteinExistence type="inferred from homology"/>
<evidence type="ECO:0000256" key="2">
    <source>
        <dbReference type="ARBA" id="ARBA00006555"/>
    </source>
</evidence>
<keyword evidence="9 10" id="KW-0472">Membrane</keyword>
<feature type="compositionally biased region" description="Pro residues" evidence="11">
    <location>
        <begin position="65"/>
        <end position="77"/>
    </location>
</feature>
<evidence type="ECO:0000313" key="14">
    <source>
        <dbReference type="Proteomes" id="UP001359886"/>
    </source>
</evidence>
<keyword evidence="4 10" id="KW-1003">Cell membrane</keyword>
<evidence type="ECO:0000256" key="9">
    <source>
        <dbReference type="ARBA" id="ARBA00023136"/>
    </source>
</evidence>
<comment type="subcellular location">
    <subcellularLocation>
        <location evidence="1 10">Cell inner membrane</location>
        <topology evidence="1 10">Single-pass membrane protein</topology>
        <orientation evidence="1 10">Periplasmic side</orientation>
    </subcellularLocation>
</comment>
<dbReference type="Proteomes" id="UP001359886">
    <property type="component" value="Unassembled WGS sequence"/>
</dbReference>
<dbReference type="PROSITE" id="PS52015">
    <property type="entry name" value="TONB_CTD"/>
    <property type="match status" value="1"/>
</dbReference>
<name>A0AAW9RGY1_9GAMM</name>
<evidence type="ECO:0000256" key="10">
    <source>
        <dbReference type="RuleBase" id="RU362123"/>
    </source>
</evidence>
<gene>
    <name evidence="13" type="ORF">V3330_15525</name>
</gene>
<comment type="similarity">
    <text evidence="2 10">Belongs to the TonB family.</text>
</comment>
<keyword evidence="14" id="KW-1185">Reference proteome</keyword>
<protein>
    <recommendedName>
        <fullName evidence="10">Protein TonB</fullName>
    </recommendedName>
</protein>
<evidence type="ECO:0000256" key="5">
    <source>
        <dbReference type="ARBA" id="ARBA00022519"/>
    </source>
</evidence>
<dbReference type="GO" id="GO:0055085">
    <property type="term" value="P:transmembrane transport"/>
    <property type="evidence" value="ECO:0007669"/>
    <property type="project" value="InterPro"/>
</dbReference>
<evidence type="ECO:0000259" key="12">
    <source>
        <dbReference type="PROSITE" id="PS52015"/>
    </source>
</evidence>
<dbReference type="InterPro" id="IPR037682">
    <property type="entry name" value="TonB_C"/>
</dbReference>
<dbReference type="PRINTS" id="PR01374">
    <property type="entry name" value="TONBPROTEIN"/>
</dbReference>
<dbReference type="Pfam" id="PF03544">
    <property type="entry name" value="TonB_C"/>
    <property type="match status" value="1"/>
</dbReference>
<comment type="caution">
    <text evidence="13">The sequence shown here is derived from an EMBL/GenBank/DDBJ whole genome shotgun (WGS) entry which is preliminary data.</text>
</comment>
<evidence type="ECO:0000256" key="6">
    <source>
        <dbReference type="ARBA" id="ARBA00022692"/>
    </source>
</evidence>
<keyword evidence="5 10" id="KW-0997">Cell inner membrane</keyword>
<evidence type="ECO:0000256" key="7">
    <source>
        <dbReference type="ARBA" id="ARBA00022927"/>
    </source>
</evidence>
<keyword evidence="10" id="KW-0735">Signal-anchor</keyword>
<organism evidence="13 14">
    <name type="scientific">Elongatibacter sediminis</name>
    <dbReference type="NCBI Taxonomy" id="3119006"/>
    <lineage>
        <taxon>Bacteria</taxon>
        <taxon>Pseudomonadati</taxon>
        <taxon>Pseudomonadota</taxon>
        <taxon>Gammaproteobacteria</taxon>
        <taxon>Chromatiales</taxon>
        <taxon>Wenzhouxiangellaceae</taxon>
        <taxon>Elongatibacter</taxon>
    </lineage>
</organism>
<evidence type="ECO:0000256" key="4">
    <source>
        <dbReference type="ARBA" id="ARBA00022475"/>
    </source>
</evidence>
<accession>A0AAW9RGY1</accession>
<keyword evidence="6 10" id="KW-0812">Transmembrane</keyword>
<dbReference type="InterPro" id="IPR003538">
    <property type="entry name" value="TonB"/>
</dbReference>
<dbReference type="RefSeq" id="WP_354696365.1">
    <property type="nucleotide sequence ID" value="NZ_JAZHOG010000011.1"/>
</dbReference>
<evidence type="ECO:0000313" key="13">
    <source>
        <dbReference type="EMBL" id="MEJ8569041.1"/>
    </source>
</evidence>
<dbReference type="GO" id="GO:0015031">
    <property type="term" value="P:protein transport"/>
    <property type="evidence" value="ECO:0007669"/>
    <property type="project" value="UniProtKB-UniRule"/>
</dbReference>
<dbReference type="EMBL" id="JAZHOG010000011">
    <property type="protein sequence ID" value="MEJ8569041.1"/>
    <property type="molecule type" value="Genomic_DNA"/>
</dbReference>